<comment type="caution">
    <text evidence="2">The sequence shown here is derived from an EMBL/GenBank/DDBJ whole genome shotgun (WGS) entry which is preliminary data.</text>
</comment>
<reference evidence="3" key="1">
    <citation type="journal article" date="2023" name="Commun. Biol.">
        <title>Genome analysis of Parmales, the sister group of diatoms, reveals the evolutionary specialization of diatoms from phago-mixotrophs to photoautotrophs.</title>
        <authorList>
            <person name="Ban H."/>
            <person name="Sato S."/>
            <person name="Yoshikawa S."/>
            <person name="Yamada K."/>
            <person name="Nakamura Y."/>
            <person name="Ichinomiya M."/>
            <person name="Sato N."/>
            <person name="Blanc-Mathieu R."/>
            <person name="Endo H."/>
            <person name="Kuwata A."/>
            <person name="Ogata H."/>
        </authorList>
    </citation>
    <scope>NUCLEOTIDE SEQUENCE [LARGE SCALE GENOMIC DNA]</scope>
    <source>
        <strain evidence="3">NIES 3700</strain>
    </source>
</reference>
<name>A0A9W7KSN4_9STRA</name>
<keyword evidence="1" id="KW-0175">Coiled coil</keyword>
<dbReference type="AlphaFoldDB" id="A0A9W7KSN4"/>
<proteinExistence type="predicted"/>
<evidence type="ECO:0000313" key="3">
    <source>
        <dbReference type="Proteomes" id="UP001165122"/>
    </source>
</evidence>
<evidence type="ECO:0000256" key="1">
    <source>
        <dbReference type="SAM" id="Coils"/>
    </source>
</evidence>
<accession>A0A9W7KSN4</accession>
<protein>
    <submittedName>
        <fullName evidence="2">Uncharacterized protein</fullName>
    </submittedName>
</protein>
<gene>
    <name evidence="2" type="ORF">TrLO_g2357</name>
</gene>
<keyword evidence="3" id="KW-1185">Reference proteome</keyword>
<dbReference type="OrthoDB" id="195041at2759"/>
<organism evidence="2 3">
    <name type="scientific">Triparma laevis f. longispina</name>
    <dbReference type="NCBI Taxonomy" id="1714387"/>
    <lineage>
        <taxon>Eukaryota</taxon>
        <taxon>Sar</taxon>
        <taxon>Stramenopiles</taxon>
        <taxon>Ochrophyta</taxon>
        <taxon>Bolidophyceae</taxon>
        <taxon>Parmales</taxon>
        <taxon>Triparmaceae</taxon>
        <taxon>Triparma</taxon>
    </lineage>
</organism>
<dbReference type="EMBL" id="BRXW01000145">
    <property type="protein sequence ID" value="GMI10114.1"/>
    <property type="molecule type" value="Genomic_DNA"/>
</dbReference>
<dbReference type="Proteomes" id="UP001165122">
    <property type="component" value="Unassembled WGS sequence"/>
</dbReference>
<sequence length="139" mass="15274">MPSADTTVSPSKGGSGSMKAKMLALNTQLEDQDASISTVRARLESMEGIVGEGGAGLETEIQKHTKIMQDRLMETINAIQEDCDHKFSLQAAENKRMQQHLSTAKRENQALTKRLVALEERVAVLELELGGDDNEDEEF</sequence>
<evidence type="ECO:0000313" key="2">
    <source>
        <dbReference type="EMBL" id="GMI10114.1"/>
    </source>
</evidence>
<feature type="coiled-coil region" evidence="1">
    <location>
        <begin position="94"/>
        <end position="128"/>
    </location>
</feature>